<protein>
    <submittedName>
        <fullName evidence="1">DUF4935 domain-containing protein</fullName>
    </submittedName>
</protein>
<reference evidence="1 2" key="1">
    <citation type="submission" date="2020-06" db="EMBL/GenBank/DDBJ databases">
        <authorList>
            <person name="Grouzdev D.S."/>
        </authorList>
    </citation>
    <scope>NUCLEOTIDE SEQUENCE [LARGE SCALE GENOMIC DNA]</scope>
    <source>
        <strain evidence="1 2">HO-A22</strain>
    </source>
</reference>
<dbReference type="EMBL" id="JABWDU010000014">
    <property type="protein sequence ID" value="NVD43197.1"/>
    <property type="molecule type" value="Genomic_DNA"/>
</dbReference>
<proteinExistence type="predicted"/>
<name>A0A7Y6QCN5_9HYPH</name>
<accession>A0A7Y6QCN5</accession>
<evidence type="ECO:0000313" key="1">
    <source>
        <dbReference type="EMBL" id="NVD43197.1"/>
    </source>
</evidence>
<dbReference type="Proteomes" id="UP000520198">
    <property type="component" value="Unassembled WGS sequence"/>
</dbReference>
<dbReference type="AlphaFoldDB" id="A0A7Y6QCN5"/>
<evidence type="ECO:0000313" key="2">
    <source>
        <dbReference type="Proteomes" id="UP000520198"/>
    </source>
</evidence>
<comment type="caution">
    <text evidence="1">The sequence shown here is derived from an EMBL/GenBank/DDBJ whole genome shotgun (WGS) entry which is preliminary data.</text>
</comment>
<sequence>MPSIFIDANIFLGFWCLRDGRLPSELLLPLVELGDHLLVTQQVANEVERNKLTVFLKNVGEMTSRMPPSIPDHLVKHRRYGELNTDLKQIDERAKAARKEWDSVTAELASAISEGSDLASGMLAPLFKKAVAPTEDQLVAARLRRELGNPPGKKGDPLGDQLSWQQFLDAVGKQKTVWVITKDSDLATMVGGTRILDPFLYRELKERGVEKIHVFDKLAAAMKSLKEAGVGAQKLEDKELAELEKQEAQDARIPFHGSLFPSEGPWTCPACLQRNANTRMTAHPSSYGGWSYWITCSQCGARFDTGEPYDD</sequence>
<gene>
    <name evidence="1" type="ORF">HT585_30475</name>
</gene>
<dbReference type="RefSeq" id="WP_176356523.1">
    <property type="nucleotide sequence ID" value="NZ_JABWDU010000014.1"/>
</dbReference>
<organism evidence="1 2">
    <name type="scientific">Ensifer oleiphilus</name>
    <dbReference type="NCBI Taxonomy" id="2742698"/>
    <lineage>
        <taxon>Bacteria</taxon>
        <taxon>Pseudomonadati</taxon>
        <taxon>Pseudomonadota</taxon>
        <taxon>Alphaproteobacteria</taxon>
        <taxon>Hyphomicrobiales</taxon>
        <taxon>Rhizobiaceae</taxon>
        <taxon>Sinorhizobium/Ensifer group</taxon>
        <taxon>Ensifer</taxon>
    </lineage>
</organism>
<keyword evidence="2" id="KW-1185">Reference proteome</keyword>